<organism evidence="5 6">
    <name type="scientific">Salinisphaera aquimarina</name>
    <dbReference type="NCBI Taxonomy" id="2094031"/>
    <lineage>
        <taxon>Bacteria</taxon>
        <taxon>Pseudomonadati</taxon>
        <taxon>Pseudomonadota</taxon>
        <taxon>Gammaproteobacteria</taxon>
        <taxon>Salinisphaerales</taxon>
        <taxon>Salinisphaeraceae</taxon>
        <taxon>Salinisphaera</taxon>
    </lineage>
</organism>
<dbReference type="Gene3D" id="3.40.50.2300">
    <property type="match status" value="2"/>
</dbReference>
<evidence type="ECO:0000256" key="2">
    <source>
        <dbReference type="ARBA" id="ARBA00022729"/>
    </source>
</evidence>
<dbReference type="SUPFAM" id="SSF53822">
    <property type="entry name" value="Periplasmic binding protein-like I"/>
    <property type="match status" value="1"/>
</dbReference>
<keyword evidence="2 3" id="KW-0732">Signal</keyword>
<keyword evidence="6" id="KW-1185">Reference proteome</keyword>
<dbReference type="Pfam" id="PF13458">
    <property type="entry name" value="Peripla_BP_6"/>
    <property type="match status" value="1"/>
</dbReference>
<evidence type="ECO:0000313" key="6">
    <source>
        <dbReference type="Proteomes" id="UP001595462"/>
    </source>
</evidence>
<dbReference type="InterPro" id="IPR028081">
    <property type="entry name" value="Leu-bd"/>
</dbReference>
<dbReference type="PANTHER" id="PTHR30483:SF6">
    <property type="entry name" value="PERIPLASMIC BINDING PROTEIN OF ABC TRANSPORTER FOR NATURAL AMINO ACIDS"/>
    <property type="match status" value="1"/>
</dbReference>
<dbReference type="InterPro" id="IPR028082">
    <property type="entry name" value="Peripla_BP_I"/>
</dbReference>
<evidence type="ECO:0000256" key="1">
    <source>
        <dbReference type="ARBA" id="ARBA00010062"/>
    </source>
</evidence>
<comment type="caution">
    <text evidence="5">The sequence shown here is derived from an EMBL/GenBank/DDBJ whole genome shotgun (WGS) entry which is preliminary data.</text>
</comment>
<dbReference type="EMBL" id="JBHRSS010000001">
    <property type="protein sequence ID" value="MFC3102776.1"/>
    <property type="molecule type" value="Genomic_DNA"/>
</dbReference>
<feature type="domain" description="Leucine-binding protein" evidence="4">
    <location>
        <begin position="19"/>
        <end position="358"/>
    </location>
</feature>
<name>A0ABV7ELJ9_9GAMM</name>
<comment type="similarity">
    <text evidence="1">Belongs to the leucine-binding protein family.</text>
</comment>
<sequence>MLAAVTMTMLAPSANAATPVSIGVIAPASAINGRAIFQGIRMATDEINANGGIDGRQIQLHEYDDHASATDGIRAFQRAVRQDHTVAVLGNFTSEVALAIQPWAARLKQPYIVTGAATTKIPQRIHAQYEQYKYVFRVNLNSAFLAKNVCATTKDVLVKQLGYKTAVIMSENAAWTKPLDAEYMKCLPEAGLKVLDHIRFSPGTTDFSPIFSRIAKNNPDVIISGIAHVGVKPTIQWHQQQVPALLACWSSQAGASSFWQDSSGAANGVITGNLGASSAALTDKSIPFAKAYTERFKESPAYDAYTSYDAVYVLKNAIERAGGDEADALVAALEKTDYTGTIGQIQFYSKDSEYAHDTRYGKQYVPGVAIQWQQGEQVVIWPPQATTGNVILPDFVPRDKNDS</sequence>
<feature type="signal peptide" evidence="3">
    <location>
        <begin position="1"/>
        <end position="16"/>
    </location>
</feature>
<evidence type="ECO:0000256" key="3">
    <source>
        <dbReference type="SAM" id="SignalP"/>
    </source>
</evidence>
<reference evidence="6" key="1">
    <citation type="journal article" date="2019" name="Int. J. Syst. Evol. Microbiol.">
        <title>The Global Catalogue of Microorganisms (GCM) 10K type strain sequencing project: providing services to taxonomists for standard genome sequencing and annotation.</title>
        <authorList>
            <consortium name="The Broad Institute Genomics Platform"/>
            <consortium name="The Broad Institute Genome Sequencing Center for Infectious Disease"/>
            <person name="Wu L."/>
            <person name="Ma J."/>
        </authorList>
    </citation>
    <scope>NUCLEOTIDE SEQUENCE [LARGE SCALE GENOMIC DNA]</scope>
    <source>
        <strain evidence="6">KCTC 52640</strain>
    </source>
</reference>
<gene>
    <name evidence="5" type="ORF">ACFOSU_02590</name>
</gene>
<dbReference type="CDD" id="cd06345">
    <property type="entry name" value="PBP1_ABC_ligand_binding-like"/>
    <property type="match status" value="1"/>
</dbReference>
<proteinExistence type="inferred from homology"/>
<protein>
    <submittedName>
        <fullName evidence="5">ABC transporter substrate-binding protein</fullName>
    </submittedName>
</protein>
<accession>A0ABV7ELJ9</accession>
<dbReference type="InterPro" id="IPR051010">
    <property type="entry name" value="BCAA_transport"/>
</dbReference>
<evidence type="ECO:0000259" key="4">
    <source>
        <dbReference type="Pfam" id="PF13458"/>
    </source>
</evidence>
<feature type="chain" id="PRO_5047263452" evidence="3">
    <location>
        <begin position="17"/>
        <end position="403"/>
    </location>
</feature>
<evidence type="ECO:0000313" key="5">
    <source>
        <dbReference type="EMBL" id="MFC3102776.1"/>
    </source>
</evidence>
<dbReference type="PANTHER" id="PTHR30483">
    <property type="entry name" value="LEUCINE-SPECIFIC-BINDING PROTEIN"/>
    <property type="match status" value="1"/>
</dbReference>
<dbReference type="Proteomes" id="UP001595462">
    <property type="component" value="Unassembled WGS sequence"/>
</dbReference>